<dbReference type="SMART" id="SM00665">
    <property type="entry name" value="B561"/>
    <property type="match status" value="1"/>
</dbReference>
<feature type="transmembrane region" description="Helical" evidence="12">
    <location>
        <begin position="185"/>
        <end position="207"/>
    </location>
</feature>
<sequence length="245" mass="26467">MAPSNTALSQDAPARRRGQTAEADEPAPDRNTPPRQQDDAFTMAQLWSGAGFIAQAAVVTFALSLSGRVLSQPLSLFSWHPLSQVFGLFLLVQSILVLQPTRTAAQRRVGQCVHAWLNAASLVAFAAGFTAVYANKQRNGAPHFASNHGALGATLTTLLGGQYLVGFAMWVVPALRGRVWRLHRAAGYVSLLLLLATFCTAADTGFVRNVLRIEAWVFYAPMALVAVGVLPRIQLSKLGFKKRKV</sequence>
<dbReference type="GO" id="GO:0016020">
    <property type="term" value="C:membrane"/>
    <property type="evidence" value="ECO:0007669"/>
    <property type="project" value="UniProtKB-SubCell"/>
</dbReference>
<dbReference type="GO" id="GO:0140575">
    <property type="term" value="F:transmembrane monodehydroascorbate reductase activity"/>
    <property type="evidence" value="ECO:0007669"/>
    <property type="project" value="InterPro"/>
</dbReference>
<protein>
    <submittedName>
        <fullName evidence="14">Cytochrome b561, eukaryote</fullName>
    </submittedName>
</protein>
<evidence type="ECO:0000256" key="7">
    <source>
        <dbReference type="ARBA" id="ARBA00022982"/>
    </source>
</evidence>
<proteinExistence type="predicted"/>
<dbReference type="RefSeq" id="XP_018702368.1">
    <property type="nucleotide sequence ID" value="XM_018850328.1"/>
</dbReference>
<feature type="region of interest" description="Disordered" evidence="11">
    <location>
        <begin position="1"/>
        <end position="37"/>
    </location>
</feature>
<dbReference type="Pfam" id="PF03188">
    <property type="entry name" value="Cytochrom_B561"/>
    <property type="match status" value="1"/>
</dbReference>
<dbReference type="STRING" id="1081104.A0A167R1M7"/>
<evidence type="ECO:0000256" key="6">
    <source>
        <dbReference type="ARBA" id="ARBA00022723"/>
    </source>
</evidence>
<comment type="cofactor">
    <cofactor evidence="1">
        <name>heme b</name>
        <dbReference type="ChEBI" id="CHEBI:60344"/>
    </cofactor>
</comment>
<feature type="transmembrane region" description="Helical" evidence="12">
    <location>
        <begin position="113"/>
        <end position="133"/>
    </location>
</feature>
<dbReference type="GeneID" id="30023016"/>
<dbReference type="GO" id="GO:0046872">
    <property type="term" value="F:metal ion binding"/>
    <property type="evidence" value="ECO:0007669"/>
    <property type="project" value="UniProtKB-KW"/>
</dbReference>
<dbReference type="OrthoDB" id="432881at2759"/>
<evidence type="ECO:0000256" key="5">
    <source>
        <dbReference type="ARBA" id="ARBA00022692"/>
    </source>
</evidence>
<evidence type="ECO:0000256" key="2">
    <source>
        <dbReference type="ARBA" id="ARBA00004141"/>
    </source>
</evidence>
<evidence type="ECO:0000313" key="15">
    <source>
        <dbReference type="Proteomes" id="UP000076744"/>
    </source>
</evidence>
<evidence type="ECO:0000256" key="9">
    <source>
        <dbReference type="ARBA" id="ARBA00023004"/>
    </source>
</evidence>
<dbReference type="InterPro" id="IPR045150">
    <property type="entry name" value="CYB561D1/2"/>
</dbReference>
<keyword evidence="5 12" id="KW-0812">Transmembrane</keyword>
<accession>A0A167R1M7</accession>
<evidence type="ECO:0000256" key="11">
    <source>
        <dbReference type="SAM" id="MobiDB-lite"/>
    </source>
</evidence>
<dbReference type="PANTHER" id="PTHR15422">
    <property type="entry name" value="OS05G0565100 PROTEIN"/>
    <property type="match status" value="1"/>
</dbReference>
<comment type="caution">
    <text evidence="14">The sequence shown here is derived from an EMBL/GenBank/DDBJ whole genome shotgun (WGS) entry which is preliminary data.</text>
</comment>
<evidence type="ECO:0000256" key="8">
    <source>
        <dbReference type="ARBA" id="ARBA00022989"/>
    </source>
</evidence>
<evidence type="ECO:0000256" key="10">
    <source>
        <dbReference type="ARBA" id="ARBA00023136"/>
    </source>
</evidence>
<evidence type="ECO:0000256" key="4">
    <source>
        <dbReference type="ARBA" id="ARBA00022617"/>
    </source>
</evidence>
<evidence type="ECO:0000313" key="14">
    <source>
        <dbReference type="EMBL" id="OAA58185.1"/>
    </source>
</evidence>
<feature type="domain" description="Cytochrome b561" evidence="13">
    <location>
        <begin position="46"/>
        <end position="236"/>
    </location>
</feature>
<dbReference type="EMBL" id="AZHB01000018">
    <property type="protein sequence ID" value="OAA58185.1"/>
    <property type="molecule type" value="Genomic_DNA"/>
</dbReference>
<evidence type="ECO:0000256" key="3">
    <source>
        <dbReference type="ARBA" id="ARBA00022448"/>
    </source>
</evidence>
<comment type="subcellular location">
    <subcellularLocation>
        <location evidence="2">Membrane</location>
        <topology evidence="2">Multi-pass membrane protein</topology>
    </subcellularLocation>
</comment>
<gene>
    <name evidence="14" type="ORF">ISF_06724</name>
</gene>
<dbReference type="PROSITE" id="PS50939">
    <property type="entry name" value="CYTOCHROME_B561"/>
    <property type="match status" value="1"/>
</dbReference>
<keyword evidence="9" id="KW-0408">Iron</keyword>
<name>A0A167R1M7_CORFA</name>
<feature type="transmembrane region" description="Helical" evidence="12">
    <location>
        <begin position="213"/>
        <end position="233"/>
    </location>
</feature>
<keyword evidence="4" id="KW-0349">Heme</keyword>
<dbReference type="PANTHER" id="PTHR15422:SF45">
    <property type="entry name" value="CYTOCHROME B561 DOMAIN-CONTAINING PROTEIN"/>
    <property type="match status" value="1"/>
</dbReference>
<feature type="transmembrane region" description="Helical" evidence="12">
    <location>
        <begin position="153"/>
        <end position="173"/>
    </location>
</feature>
<evidence type="ECO:0000256" key="12">
    <source>
        <dbReference type="SAM" id="Phobius"/>
    </source>
</evidence>
<dbReference type="Gene3D" id="1.20.120.1770">
    <property type="match status" value="1"/>
</dbReference>
<organism evidence="14 15">
    <name type="scientific">Cordyceps fumosorosea (strain ARSEF 2679)</name>
    <name type="common">Isaria fumosorosea</name>
    <dbReference type="NCBI Taxonomy" id="1081104"/>
    <lineage>
        <taxon>Eukaryota</taxon>
        <taxon>Fungi</taxon>
        <taxon>Dikarya</taxon>
        <taxon>Ascomycota</taxon>
        <taxon>Pezizomycotina</taxon>
        <taxon>Sordariomycetes</taxon>
        <taxon>Hypocreomycetidae</taxon>
        <taxon>Hypocreales</taxon>
        <taxon>Cordycipitaceae</taxon>
        <taxon>Cordyceps</taxon>
    </lineage>
</organism>
<keyword evidence="15" id="KW-1185">Reference proteome</keyword>
<evidence type="ECO:0000256" key="1">
    <source>
        <dbReference type="ARBA" id="ARBA00001970"/>
    </source>
</evidence>
<reference evidence="14 15" key="1">
    <citation type="journal article" date="2016" name="Genome Biol. Evol.">
        <title>Divergent and convergent evolution of fungal pathogenicity.</title>
        <authorList>
            <person name="Shang Y."/>
            <person name="Xiao G."/>
            <person name="Zheng P."/>
            <person name="Cen K."/>
            <person name="Zhan S."/>
            <person name="Wang C."/>
        </authorList>
    </citation>
    <scope>NUCLEOTIDE SEQUENCE [LARGE SCALE GENOMIC DNA]</scope>
    <source>
        <strain evidence="14 15">ARSEF 2679</strain>
    </source>
</reference>
<dbReference type="InterPro" id="IPR006593">
    <property type="entry name" value="Cyt_b561/ferric_Rdtase_TM"/>
</dbReference>
<evidence type="ECO:0000259" key="13">
    <source>
        <dbReference type="PROSITE" id="PS50939"/>
    </source>
</evidence>
<feature type="transmembrane region" description="Helical" evidence="12">
    <location>
        <begin position="40"/>
        <end position="62"/>
    </location>
</feature>
<keyword evidence="3" id="KW-0813">Transport</keyword>
<keyword evidence="10 12" id="KW-0472">Membrane</keyword>
<keyword evidence="6" id="KW-0479">Metal-binding</keyword>
<keyword evidence="8 12" id="KW-1133">Transmembrane helix</keyword>
<dbReference type="CDD" id="cd08761">
    <property type="entry name" value="Cyt_b561_CYB561D2_like"/>
    <property type="match status" value="1"/>
</dbReference>
<dbReference type="Proteomes" id="UP000076744">
    <property type="component" value="Unassembled WGS sequence"/>
</dbReference>
<keyword evidence="7" id="KW-0249">Electron transport</keyword>
<feature type="transmembrane region" description="Helical" evidence="12">
    <location>
        <begin position="82"/>
        <end position="101"/>
    </location>
</feature>
<dbReference type="AlphaFoldDB" id="A0A167R1M7"/>